<dbReference type="RefSeq" id="WP_245761206.1">
    <property type="nucleotide sequence ID" value="NZ_FNOK01000014.1"/>
</dbReference>
<dbReference type="PANTHER" id="PTHR43201">
    <property type="entry name" value="ACYL-COA SYNTHETASE"/>
    <property type="match status" value="1"/>
</dbReference>
<dbReference type="InterPro" id="IPR020845">
    <property type="entry name" value="AMP-binding_CS"/>
</dbReference>
<dbReference type="InterPro" id="IPR045851">
    <property type="entry name" value="AMP-bd_C_sf"/>
</dbReference>
<sequence>MNTPMTIPLLVAEAARRNPDQLAVVDGDIRVTYEQLAELVAETARAYVARGLRRGDRAAIWAPNRLEFILALLGAESIGAIAVPLNTRYRGHEAVTVLARSRASTLVLANGFLDIDYLEMLRTAAAESPGQAGDGPVPGLPHLHTVVDLGGQPTDGALSWPDFISGGRSVDDDRFEAMVAAVTPDDICDIMFTSGTTGIPKGVLTAHRQTIDVARVWAERAELSPADRYAIVNPFFHGFGYKAGMITAITAGSTIYPVATFQADELLELIQAERISVLPGAPTLFTSLLNHPRLAEYDLSSLRFSVAGAATVPKSLFQRMRDELGFTSASQAYGLTEAVVVTQSLPDDDPAHIAETTGPPVDGMEIRITDPAGDDVPAGEEGEILIRGRNVMLGYFEDEKSTAEAIDAEGWLRTGDVGRLDEHGCLQVTDRIKDMFTVGGFNVYPAEVENVLATHPQVSESAVVAKPDQRMGSVALAFVVPRGGSRPTEDELIEYCRARLANFKVPRQIVVQDELPKNASGKILKTKLRPAAKEA</sequence>
<feature type="domain" description="AMP-dependent synthetase/ligase" evidence="3">
    <location>
        <begin position="12"/>
        <end position="396"/>
    </location>
</feature>
<dbReference type="Gene3D" id="3.40.50.12780">
    <property type="entry name" value="N-terminal domain of ligase-like"/>
    <property type="match status" value="1"/>
</dbReference>
<dbReference type="Proteomes" id="UP000199529">
    <property type="component" value="Unassembled WGS sequence"/>
</dbReference>
<dbReference type="GO" id="GO:0031956">
    <property type="term" value="F:medium-chain fatty acid-CoA ligase activity"/>
    <property type="evidence" value="ECO:0007669"/>
    <property type="project" value="TreeGrafter"/>
</dbReference>
<accession>A0A1H3E4V6</accession>
<dbReference type="STRING" id="418495.SAMN05216215_1014101"/>
<comment type="similarity">
    <text evidence="1">Belongs to the ATP-dependent AMP-binding enzyme family.</text>
</comment>
<evidence type="ECO:0000259" key="3">
    <source>
        <dbReference type="Pfam" id="PF00501"/>
    </source>
</evidence>
<evidence type="ECO:0000256" key="1">
    <source>
        <dbReference type="ARBA" id="ARBA00006432"/>
    </source>
</evidence>
<dbReference type="InterPro" id="IPR042099">
    <property type="entry name" value="ANL_N_sf"/>
</dbReference>
<dbReference type="Gene3D" id="3.30.300.30">
    <property type="match status" value="1"/>
</dbReference>
<keyword evidence="2 5" id="KW-0436">Ligase</keyword>
<dbReference type="Pfam" id="PF13193">
    <property type="entry name" value="AMP-binding_C"/>
    <property type="match status" value="1"/>
</dbReference>
<dbReference type="FunFam" id="3.30.300.30:FF:000008">
    <property type="entry name" value="2,3-dihydroxybenzoate-AMP ligase"/>
    <property type="match status" value="1"/>
</dbReference>
<dbReference type="PROSITE" id="PS00455">
    <property type="entry name" value="AMP_BINDING"/>
    <property type="match status" value="1"/>
</dbReference>
<organism evidence="5 6">
    <name type="scientific">Saccharopolyspora shandongensis</name>
    <dbReference type="NCBI Taxonomy" id="418495"/>
    <lineage>
        <taxon>Bacteria</taxon>
        <taxon>Bacillati</taxon>
        <taxon>Actinomycetota</taxon>
        <taxon>Actinomycetes</taxon>
        <taxon>Pseudonocardiales</taxon>
        <taxon>Pseudonocardiaceae</taxon>
        <taxon>Saccharopolyspora</taxon>
    </lineage>
</organism>
<feature type="domain" description="AMP-binding enzyme C-terminal" evidence="4">
    <location>
        <begin position="447"/>
        <end position="522"/>
    </location>
</feature>
<dbReference type="PANTHER" id="PTHR43201:SF5">
    <property type="entry name" value="MEDIUM-CHAIN ACYL-COA LIGASE ACSF2, MITOCHONDRIAL"/>
    <property type="match status" value="1"/>
</dbReference>
<keyword evidence="6" id="KW-1185">Reference proteome</keyword>
<evidence type="ECO:0000313" key="6">
    <source>
        <dbReference type="Proteomes" id="UP000199529"/>
    </source>
</evidence>
<dbReference type="InterPro" id="IPR000873">
    <property type="entry name" value="AMP-dep_synth/lig_dom"/>
</dbReference>
<reference evidence="6" key="1">
    <citation type="submission" date="2016-10" db="EMBL/GenBank/DDBJ databases">
        <authorList>
            <person name="Varghese N."/>
            <person name="Submissions S."/>
        </authorList>
    </citation>
    <scope>NUCLEOTIDE SEQUENCE [LARGE SCALE GENOMIC DNA]</scope>
    <source>
        <strain evidence="6">CGMCC 4.3530</strain>
    </source>
</reference>
<dbReference type="InterPro" id="IPR025110">
    <property type="entry name" value="AMP-bd_C"/>
</dbReference>
<dbReference type="GO" id="GO:0006631">
    <property type="term" value="P:fatty acid metabolic process"/>
    <property type="evidence" value="ECO:0007669"/>
    <property type="project" value="TreeGrafter"/>
</dbReference>
<gene>
    <name evidence="5" type="ORF">SAMN05216215_1014101</name>
</gene>
<evidence type="ECO:0000313" key="5">
    <source>
        <dbReference type="EMBL" id="SDX73647.1"/>
    </source>
</evidence>
<evidence type="ECO:0000256" key="2">
    <source>
        <dbReference type="ARBA" id="ARBA00022598"/>
    </source>
</evidence>
<dbReference type="Pfam" id="PF00501">
    <property type="entry name" value="AMP-binding"/>
    <property type="match status" value="1"/>
</dbReference>
<dbReference type="EMBL" id="FNOK01000014">
    <property type="protein sequence ID" value="SDX73647.1"/>
    <property type="molecule type" value="Genomic_DNA"/>
</dbReference>
<evidence type="ECO:0000259" key="4">
    <source>
        <dbReference type="Pfam" id="PF13193"/>
    </source>
</evidence>
<dbReference type="AlphaFoldDB" id="A0A1H3E4V6"/>
<dbReference type="SUPFAM" id="SSF56801">
    <property type="entry name" value="Acetyl-CoA synthetase-like"/>
    <property type="match status" value="1"/>
</dbReference>
<name>A0A1H3E4V6_9PSEU</name>
<proteinExistence type="inferred from homology"/>
<protein>
    <submittedName>
        <fullName evidence="5">Acyl-CoA synthetase (AMP-forming)/AMP-acid ligase II</fullName>
    </submittedName>
</protein>